<keyword evidence="1" id="KW-0812">Transmembrane</keyword>
<keyword evidence="3" id="KW-1185">Reference proteome</keyword>
<evidence type="ECO:0000256" key="1">
    <source>
        <dbReference type="SAM" id="Phobius"/>
    </source>
</evidence>
<keyword evidence="1" id="KW-0472">Membrane</keyword>
<comment type="caution">
    <text evidence="2">The sequence shown here is derived from an EMBL/GenBank/DDBJ whole genome shotgun (WGS) entry which is preliminary data.</text>
</comment>
<feature type="transmembrane region" description="Helical" evidence="1">
    <location>
        <begin position="41"/>
        <end position="64"/>
    </location>
</feature>
<gene>
    <name evidence="2" type="ORF">GCM10023350_30790</name>
</gene>
<protein>
    <submittedName>
        <fullName evidence="2">Uncharacterized protein</fullName>
    </submittedName>
</protein>
<accession>A0ABP8Z1M1</accession>
<evidence type="ECO:0000313" key="2">
    <source>
        <dbReference type="EMBL" id="GAA4743907.1"/>
    </source>
</evidence>
<keyword evidence="1" id="KW-1133">Transmembrane helix</keyword>
<reference evidence="3" key="1">
    <citation type="journal article" date="2019" name="Int. J. Syst. Evol. Microbiol.">
        <title>The Global Catalogue of Microorganisms (GCM) 10K type strain sequencing project: providing services to taxonomists for standard genome sequencing and annotation.</title>
        <authorList>
            <consortium name="The Broad Institute Genomics Platform"/>
            <consortium name="The Broad Institute Genome Sequencing Center for Infectious Disease"/>
            <person name="Wu L."/>
            <person name="Ma J."/>
        </authorList>
    </citation>
    <scope>NUCLEOTIDE SEQUENCE [LARGE SCALE GENOMIC DNA]</scope>
    <source>
        <strain evidence="3">JCM 18532</strain>
    </source>
</reference>
<dbReference type="EMBL" id="BAABKN010000019">
    <property type="protein sequence ID" value="GAA4743907.1"/>
    <property type="molecule type" value="Genomic_DNA"/>
</dbReference>
<dbReference type="Proteomes" id="UP001499882">
    <property type="component" value="Unassembled WGS sequence"/>
</dbReference>
<organism evidence="2 3">
    <name type="scientific">Nocardioides endophyticus</name>
    <dbReference type="NCBI Taxonomy" id="1353775"/>
    <lineage>
        <taxon>Bacteria</taxon>
        <taxon>Bacillati</taxon>
        <taxon>Actinomycetota</taxon>
        <taxon>Actinomycetes</taxon>
        <taxon>Propionibacteriales</taxon>
        <taxon>Nocardioidaceae</taxon>
        <taxon>Nocardioides</taxon>
    </lineage>
</organism>
<sequence length="163" mass="18396">MPSVGVGPLLAETVALAILGLTFGVAWSVDGQRWWRPARQGATWFALGGILVIGLPEAIGAWSIPVLVLIGSSAPVVVEQANRYWRARRPVKATDHPEKLSDRDLMRRWRSSYDEMRRQGCPATDVLRLVQERSLLLDEVERRDPAGFEQWLERVAPRETQDR</sequence>
<evidence type="ECO:0000313" key="3">
    <source>
        <dbReference type="Proteomes" id="UP001499882"/>
    </source>
</evidence>
<name>A0ABP8Z1M1_9ACTN</name>
<feature type="transmembrane region" description="Helical" evidence="1">
    <location>
        <begin position="6"/>
        <end position="29"/>
    </location>
</feature>
<proteinExistence type="predicted"/>